<dbReference type="Proteomes" id="UP001302602">
    <property type="component" value="Unassembled WGS sequence"/>
</dbReference>
<dbReference type="EMBL" id="MU853231">
    <property type="protein sequence ID" value="KAK4122445.1"/>
    <property type="molecule type" value="Genomic_DNA"/>
</dbReference>
<reference evidence="1" key="2">
    <citation type="submission" date="2023-05" db="EMBL/GenBank/DDBJ databases">
        <authorList>
            <consortium name="Lawrence Berkeley National Laboratory"/>
            <person name="Steindorff A."/>
            <person name="Hensen N."/>
            <person name="Bonometti L."/>
            <person name="Westerberg I."/>
            <person name="Brannstrom I.O."/>
            <person name="Guillou S."/>
            <person name="Cros-Aarteil S."/>
            <person name="Calhoun S."/>
            <person name="Haridas S."/>
            <person name="Kuo A."/>
            <person name="Mondo S."/>
            <person name="Pangilinan J."/>
            <person name="Riley R."/>
            <person name="Labutti K."/>
            <person name="Andreopoulos B."/>
            <person name="Lipzen A."/>
            <person name="Chen C."/>
            <person name="Yanf M."/>
            <person name="Daum C."/>
            <person name="Ng V."/>
            <person name="Clum A."/>
            <person name="Ohm R."/>
            <person name="Martin F."/>
            <person name="Silar P."/>
            <person name="Natvig D."/>
            <person name="Lalanne C."/>
            <person name="Gautier V."/>
            <person name="Ament-Velasquez S.L."/>
            <person name="Kruys A."/>
            <person name="Hutchinson M.I."/>
            <person name="Powell A.J."/>
            <person name="Barry K."/>
            <person name="Miller A.N."/>
            <person name="Grigoriev I.V."/>
            <person name="Debuchy R."/>
            <person name="Gladieux P."/>
            <person name="Thoren M.H."/>
            <person name="Johannesson H."/>
        </authorList>
    </citation>
    <scope>NUCLEOTIDE SEQUENCE</scope>
    <source>
        <strain evidence="1">CBS 731.68</strain>
    </source>
</reference>
<accession>A0AAN6TX76</accession>
<comment type="caution">
    <text evidence="1">The sequence shown here is derived from an EMBL/GenBank/DDBJ whole genome shotgun (WGS) entry which is preliminary data.</text>
</comment>
<reference evidence="1" key="1">
    <citation type="journal article" date="2023" name="Mol. Phylogenet. Evol.">
        <title>Genome-scale phylogeny and comparative genomics of the fungal order Sordariales.</title>
        <authorList>
            <person name="Hensen N."/>
            <person name="Bonometti L."/>
            <person name="Westerberg I."/>
            <person name="Brannstrom I.O."/>
            <person name="Guillou S."/>
            <person name="Cros-Aarteil S."/>
            <person name="Calhoun S."/>
            <person name="Haridas S."/>
            <person name="Kuo A."/>
            <person name="Mondo S."/>
            <person name="Pangilinan J."/>
            <person name="Riley R."/>
            <person name="LaButti K."/>
            <person name="Andreopoulos B."/>
            <person name="Lipzen A."/>
            <person name="Chen C."/>
            <person name="Yan M."/>
            <person name="Daum C."/>
            <person name="Ng V."/>
            <person name="Clum A."/>
            <person name="Steindorff A."/>
            <person name="Ohm R.A."/>
            <person name="Martin F."/>
            <person name="Silar P."/>
            <person name="Natvig D.O."/>
            <person name="Lalanne C."/>
            <person name="Gautier V."/>
            <person name="Ament-Velasquez S.L."/>
            <person name="Kruys A."/>
            <person name="Hutchinson M.I."/>
            <person name="Powell A.J."/>
            <person name="Barry K."/>
            <person name="Miller A.N."/>
            <person name="Grigoriev I.V."/>
            <person name="Debuchy R."/>
            <person name="Gladieux P."/>
            <person name="Hiltunen Thoren M."/>
            <person name="Johannesson H."/>
        </authorList>
    </citation>
    <scope>NUCLEOTIDE SEQUENCE</scope>
    <source>
        <strain evidence="1">CBS 731.68</strain>
    </source>
</reference>
<protein>
    <submittedName>
        <fullName evidence="1">Uncharacterized protein</fullName>
    </submittedName>
</protein>
<evidence type="ECO:0000313" key="2">
    <source>
        <dbReference type="Proteomes" id="UP001302602"/>
    </source>
</evidence>
<dbReference type="AlphaFoldDB" id="A0AAN6TX76"/>
<dbReference type="GeneID" id="87824466"/>
<organism evidence="1 2">
    <name type="scientific">Parathielavia appendiculata</name>
    <dbReference type="NCBI Taxonomy" id="2587402"/>
    <lineage>
        <taxon>Eukaryota</taxon>
        <taxon>Fungi</taxon>
        <taxon>Dikarya</taxon>
        <taxon>Ascomycota</taxon>
        <taxon>Pezizomycotina</taxon>
        <taxon>Sordariomycetes</taxon>
        <taxon>Sordariomycetidae</taxon>
        <taxon>Sordariales</taxon>
        <taxon>Chaetomiaceae</taxon>
        <taxon>Parathielavia</taxon>
    </lineage>
</organism>
<dbReference type="RefSeq" id="XP_062646216.1">
    <property type="nucleotide sequence ID" value="XM_062787696.1"/>
</dbReference>
<evidence type="ECO:0000313" key="1">
    <source>
        <dbReference type="EMBL" id="KAK4122445.1"/>
    </source>
</evidence>
<sequence>MIRPLRSKSRYNSNQNSTDLEDRGLRFRWKLVVPNQLVFPFPDILQQSNLSTRTLQQANPGTGQHGPIEALGHLIRLHHRSVALLFWTHQPIHMPLQARFTAGSLGMDPCLHTSVDDLPATRSLRAASAADKSSARGERQQWTFTYPSDFPDDSRRCLKEHWSGILDIDRGFRWSYEHRLTQY</sequence>
<name>A0AAN6TX76_9PEZI</name>
<gene>
    <name evidence="1" type="ORF">N657DRAFT_505018</name>
</gene>
<proteinExistence type="predicted"/>
<keyword evidence="2" id="KW-1185">Reference proteome</keyword>